<comment type="caution">
    <text evidence="1">The sequence shown here is derived from an EMBL/GenBank/DDBJ whole genome shotgun (WGS) entry which is preliminary data.</text>
</comment>
<organism evidence="1 2">
    <name type="scientific">Terrihalobacillus insolitus</name>
    <dbReference type="NCBI Taxonomy" id="2950438"/>
    <lineage>
        <taxon>Bacteria</taxon>
        <taxon>Bacillati</taxon>
        <taxon>Bacillota</taxon>
        <taxon>Bacilli</taxon>
        <taxon>Bacillales</taxon>
        <taxon>Bacillaceae</taxon>
        <taxon>Terrihalobacillus</taxon>
    </lineage>
</organism>
<dbReference type="Pfam" id="PF10776">
    <property type="entry name" value="DUF2600"/>
    <property type="match status" value="1"/>
</dbReference>
<gene>
    <name evidence="1" type="ORF">NC797_00025</name>
</gene>
<keyword evidence="2" id="KW-1185">Reference proteome</keyword>
<dbReference type="EMBL" id="JAMQKB010000001">
    <property type="protein sequence ID" value="MDC3422890.1"/>
    <property type="molecule type" value="Genomic_DNA"/>
</dbReference>
<protein>
    <submittedName>
        <fullName evidence="1">Tetraprenyl-beta-curcumene synthase family protein</fullName>
    </submittedName>
</protein>
<sequence length="342" mass="40302">MSKVYFKIFPEVNRQLIYWKNKAEEIPNQELRKQALASINTKKFHCQGGAVYSLLAGKRWRDSIRFIIAYQTISDYLDNLCDRSSSLDPIDFQLLHQSMYDALSPKQKVKNYYRLRQEQEDGGYLIELVQTCQNYLKTLPELEVIQPYLLRLEEFYADLQVHKHVTDEERLPRLEGWFQDKGRDWSNLAWYEFSASSGSTLGIFCLVSYAMDGKTSPELAKAVFEGYFPYVQGLHILLDYFIDQQEDKKEGDLNFCFYYPSLDQMKNRLLYFIRQSNQHVQQLPHKHFHEMVHQGLVGLYLADPKVKVIERGQNVTRALLHASGWSAKFFHLNVKTYNMLFK</sequence>
<evidence type="ECO:0000313" key="2">
    <source>
        <dbReference type="Proteomes" id="UP001145050"/>
    </source>
</evidence>
<dbReference type="InterPro" id="IPR019712">
    <property type="entry name" value="YtpB-like"/>
</dbReference>
<name>A0A9X4ALX0_9BACI</name>
<reference evidence="1" key="1">
    <citation type="submission" date="2022-06" db="EMBL/GenBank/DDBJ databases">
        <title>Aquibacillus sp. a new bacterium isolated from soil saline samples.</title>
        <authorList>
            <person name="Galisteo C."/>
            <person name="De La Haba R."/>
            <person name="Sanchez-Porro C."/>
            <person name="Ventosa A."/>
        </authorList>
    </citation>
    <scope>NUCLEOTIDE SEQUENCE</scope>
    <source>
        <strain evidence="1">3ASR75-11</strain>
    </source>
</reference>
<dbReference type="Proteomes" id="UP001145050">
    <property type="component" value="Unassembled WGS sequence"/>
</dbReference>
<evidence type="ECO:0000313" key="1">
    <source>
        <dbReference type="EMBL" id="MDC3422890.1"/>
    </source>
</evidence>
<dbReference type="AlphaFoldDB" id="A0A9X4ALX0"/>
<proteinExistence type="predicted"/>
<accession>A0A9X4ALX0</accession>